<dbReference type="Proteomes" id="UP000796761">
    <property type="component" value="Unassembled WGS sequence"/>
</dbReference>
<evidence type="ECO:0000313" key="1">
    <source>
        <dbReference type="EMBL" id="TRZ24071.1"/>
    </source>
</evidence>
<reference evidence="1" key="1">
    <citation type="submission" date="2019-04" db="EMBL/GenBank/DDBJ databases">
        <title>Genome assembly of Zosterops borbonicus 15179.</title>
        <authorList>
            <person name="Leroy T."/>
            <person name="Anselmetti Y."/>
            <person name="Tilak M.-K."/>
            <person name="Nabholz B."/>
        </authorList>
    </citation>
    <scope>NUCLEOTIDE SEQUENCE</scope>
    <source>
        <strain evidence="1">HGM_15179</strain>
        <tissue evidence="1">Muscle</tissue>
    </source>
</reference>
<accession>A0A8K1GUH8</accession>
<evidence type="ECO:0000313" key="2">
    <source>
        <dbReference type="Proteomes" id="UP000796761"/>
    </source>
</evidence>
<dbReference type="AlphaFoldDB" id="A0A8K1GUH8"/>
<keyword evidence="2" id="KW-1185">Reference proteome</keyword>
<proteinExistence type="predicted"/>
<name>A0A8K1GUH8_9PASS</name>
<protein>
    <submittedName>
        <fullName evidence="1">Uncharacterized protein</fullName>
    </submittedName>
</protein>
<dbReference type="EMBL" id="SWJQ01000054">
    <property type="protein sequence ID" value="TRZ24071.1"/>
    <property type="molecule type" value="Genomic_DNA"/>
</dbReference>
<gene>
    <name evidence="1" type="ORF">HGM15179_003048</name>
</gene>
<comment type="caution">
    <text evidence="1">The sequence shown here is derived from an EMBL/GenBank/DDBJ whole genome shotgun (WGS) entry which is preliminary data.</text>
</comment>
<organism evidence="1 2">
    <name type="scientific">Zosterops borbonicus</name>
    <dbReference type="NCBI Taxonomy" id="364589"/>
    <lineage>
        <taxon>Eukaryota</taxon>
        <taxon>Metazoa</taxon>
        <taxon>Chordata</taxon>
        <taxon>Craniata</taxon>
        <taxon>Vertebrata</taxon>
        <taxon>Euteleostomi</taxon>
        <taxon>Archelosauria</taxon>
        <taxon>Archosauria</taxon>
        <taxon>Dinosauria</taxon>
        <taxon>Saurischia</taxon>
        <taxon>Theropoda</taxon>
        <taxon>Coelurosauria</taxon>
        <taxon>Aves</taxon>
        <taxon>Neognathae</taxon>
        <taxon>Neoaves</taxon>
        <taxon>Telluraves</taxon>
        <taxon>Australaves</taxon>
        <taxon>Passeriformes</taxon>
        <taxon>Sylvioidea</taxon>
        <taxon>Zosteropidae</taxon>
        <taxon>Zosterops</taxon>
    </lineage>
</organism>
<sequence length="213" mass="24692">MIEGINIQDYSKGCEFLGSHINMVLEYIQRPLEKETDLGGSPALGDLEGLRNFTCKRDLGKGQDKRQDPILQRLHLNRIRQMLREICQHLLQQRKLFSTNKITVKEVDYGNGAYLDLANNLDRKNSINHMCKNYLKNAFSQIFVMMSLLLGGICLTCDMVDNSGSIYDFRKLKVSIQDFNFLMLMTYMQPIMKKYFQFINLIAVFQQTEALDI</sequence>